<feature type="domain" description="ABC transporter" evidence="5">
    <location>
        <begin position="5"/>
        <end position="238"/>
    </location>
</feature>
<dbReference type="PANTHER" id="PTHR19211:SF6">
    <property type="entry name" value="BLL7188 PROTEIN"/>
    <property type="match status" value="1"/>
</dbReference>
<feature type="region of interest" description="Disordered" evidence="4">
    <location>
        <begin position="237"/>
        <end position="314"/>
    </location>
</feature>
<dbReference type="SUPFAM" id="SSF52540">
    <property type="entry name" value="P-loop containing nucleoside triphosphate hydrolases"/>
    <property type="match status" value="2"/>
</dbReference>
<keyword evidence="1" id="KW-0677">Repeat</keyword>
<reference evidence="6 7" key="1">
    <citation type="submission" date="2019-07" db="EMBL/GenBank/DDBJ databases">
        <title>Reinekea sp. strain SSH23 genome sequencing and assembly.</title>
        <authorList>
            <person name="Kim I."/>
        </authorList>
    </citation>
    <scope>NUCLEOTIDE SEQUENCE [LARGE SCALE GENOMIC DNA]</scope>
    <source>
        <strain evidence="6 7">SSH23</strain>
    </source>
</reference>
<keyword evidence="7" id="KW-1185">Reference proteome</keyword>
<dbReference type="InterPro" id="IPR003593">
    <property type="entry name" value="AAA+_ATPase"/>
</dbReference>
<dbReference type="GO" id="GO:0005524">
    <property type="term" value="F:ATP binding"/>
    <property type="evidence" value="ECO:0007669"/>
    <property type="project" value="UniProtKB-KW"/>
</dbReference>
<accession>A0A5C8Z7A5</accession>
<dbReference type="Proteomes" id="UP000321764">
    <property type="component" value="Unassembled WGS sequence"/>
</dbReference>
<evidence type="ECO:0000313" key="7">
    <source>
        <dbReference type="Proteomes" id="UP000321764"/>
    </source>
</evidence>
<dbReference type="SMART" id="SM00382">
    <property type="entry name" value="AAA"/>
    <property type="match status" value="2"/>
</dbReference>
<feature type="compositionally biased region" description="Basic and acidic residues" evidence="4">
    <location>
        <begin position="277"/>
        <end position="286"/>
    </location>
</feature>
<dbReference type="Pfam" id="PF00005">
    <property type="entry name" value="ABC_tran"/>
    <property type="match status" value="2"/>
</dbReference>
<sequence length="536" mass="59768">MAAHLSAYDVSLRLNDGDYLFQQLNFTLDASLTALVGANGVGKSLLARALVGELNFTSGTVNKQGSVYYVRQSVREDEQLSIAQLFNLAEAYSAAQRVELGGTDEQDFVCAQDWWQQSAAVSEALRISGMPQPAEFNQLVTDFSGGEQFRLLWAAAVFAQPDMYIFDEPTNHLDQQGRERFMHWLASQQKPRLVISHDRDLLDAAEHILELTPQAVHRHSGGFQHYIDARNKRWQGQQSAVELSRKQQQRQAHEAQAALEKQQQRTARGKAKAQHTGMDKLLRDSLKQSAQNSQGQQKLMRQQRKQDSESQLLQTEQQREYLEPISLELPGSAIAASKQAVTFSNWVTGIQQANHKPITLSLQGAFRLRINGPNGVGKSVLLNSLIKQQGTLAGRAQVHVPAMYLAQHVHHFAADKTAIENLLIRQPKLNEQQGRERLARLRLRNKKADIAFAQLSGGEQLKAVLACELLGPVTPQLIILDEPTNHLDLDSTLALEQALSQYQGALIVVSHDERFVQTLGVTQQLTLPEASIQDIK</sequence>
<name>A0A5C8Z7A5_9GAMM</name>
<feature type="compositionally biased region" description="Polar residues" evidence="4">
    <location>
        <begin position="287"/>
        <end position="300"/>
    </location>
</feature>
<proteinExistence type="predicted"/>
<dbReference type="PROSITE" id="PS50893">
    <property type="entry name" value="ABC_TRANSPORTER_2"/>
    <property type="match status" value="1"/>
</dbReference>
<dbReference type="Gene3D" id="3.40.50.300">
    <property type="entry name" value="P-loop containing nucleotide triphosphate hydrolases"/>
    <property type="match status" value="2"/>
</dbReference>
<dbReference type="AlphaFoldDB" id="A0A5C8Z7A5"/>
<evidence type="ECO:0000259" key="5">
    <source>
        <dbReference type="PROSITE" id="PS50893"/>
    </source>
</evidence>
<dbReference type="InterPro" id="IPR050611">
    <property type="entry name" value="ABCF"/>
</dbReference>
<evidence type="ECO:0000256" key="1">
    <source>
        <dbReference type="ARBA" id="ARBA00022737"/>
    </source>
</evidence>
<evidence type="ECO:0000256" key="4">
    <source>
        <dbReference type="SAM" id="MobiDB-lite"/>
    </source>
</evidence>
<keyword evidence="3 6" id="KW-0067">ATP-binding</keyword>
<dbReference type="OrthoDB" id="9776369at2"/>
<dbReference type="GO" id="GO:0016887">
    <property type="term" value="F:ATP hydrolysis activity"/>
    <property type="evidence" value="ECO:0007669"/>
    <property type="project" value="InterPro"/>
</dbReference>
<evidence type="ECO:0000256" key="2">
    <source>
        <dbReference type="ARBA" id="ARBA00022741"/>
    </source>
</evidence>
<dbReference type="InterPro" id="IPR027417">
    <property type="entry name" value="P-loop_NTPase"/>
</dbReference>
<evidence type="ECO:0000256" key="3">
    <source>
        <dbReference type="ARBA" id="ARBA00022840"/>
    </source>
</evidence>
<protein>
    <submittedName>
        <fullName evidence="6">ABC-F family ATP-binding cassette domain-containing protein</fullName>
    </submittedName>
</protein>
<dbReference type="InterPro" id="IPR003439">
    <property type="entry name" value="ABC_transporter-like_ATP-bd"/>
</dbReference>
<comment type="caution">
    <text evidence="6">The sequence shown here is derived from an EMBL/GenBank/DDBJ whole genome shotgun (WGS) entry which is preliminary data.</text>
</comment>
<evidence type="ECO:0000313" key="6">
    <source>
        <dbReference type="EMBL" id="TXR53832.1"/>
    </source>
</evidence>
<dbReference type="EMBL" id="VKAD01000001">
    <property type="protein sequence ID" value="TXR53832.1"/>
    <property type="molecule type" value="Genomic_DNA"/>
</dbReference>
<dbReference type="RefSeq" id="WP_147713231.1">
    <property type="nucleotide sequence ID" value="NZ_VKAD01000001.1"/>
</dbReference>
<keyword evidence="2" id="KW-0547">Nucleotide-binding</keyword>
<organism evidence="6 7">
    <name type="scientific">Reinekea thalattae</name>
    <dbReference type="NCBI Taxonomy" id="2593301"/>
    <lineage>
        <taxon>Bacteria</taxon>
        <taxon>Pseudomonadati</taxon>
        <taxon>Pseudomonadota</taxon>
        <taxon>Gammaproteobacteria</taxon>
        <taxon>Oceanospirillales</taxon>
        <taxon>Saccharospirillaceae</taxon>
        <taxon>Reinekea</taxon>
    </lineage>
</organism>
<dbReference type="PANTHER" id="PTHR19211">
    <property type="entry name" value="ATP-BINDING TRANSPORT PROTEIN-RELATED"/>
    <property type="match status" value="1"/>
</dbReference>
<gene>
    <name evidence="6" type="ORF">FME95_04545</name>
</gene>